<dbReference type="EMBL" id="QGNW01000084">
    <property type="protein sequence ID" value="RVW99996.1"/>
    <property type="molecule type" value="Genomic_DNA"/>
</dbReference>
<reference evidence="1 2" key="1">
    <citation type="journal article" date="2018" name="PLoS Genet.">
        <title>Population sequencing reveals clonal diversity and ancestral inbreeding in the grapevine cultivar Chardonnay.</title>
        <authorList>
            <person name="Roach M.J."/>
            <person name="Johnson D.L."/>
            <person name="Bohlmann J."/>
            <person name="van Vuuren H.J."/>
            <person name="Jones S.J."/>
            <person name="Pretorius I.S."/>
            <person name="Schmidt S.A."/>
            <person name="Borneman A.R."/>
        </authorList>
    </citation>
    <scope>NUCLEOTIDE SEQUENCE [LARGE SCALE GENOMIC DNA]</scope>
    <source>
        <strain evidence="2">cv. Chardonnay</strain>
        <tissue evidence="1">Leaf</tissue>
    </source>
</reference>
<comment type="caution">
    <text evidence="1">The sequence shown here is derived from an EMBL/GenBank/DDBJ whole genome shotgun (WGS) entry which is preliminary data.</text>
</comment>
<name>A0A438ITF5_VITVI</name>
<dbReference type="Proteomes" id="UP000288805">
    <property type="component" value="Unassembled WGS sequence"/>
</dbReference>
<gene>
    <name evidence="1" type="ORF">CK203_024724</name>
</gene>
<dbReference type="AlphaFoldDB" id="A0A438ITF5"/>
<organism evidence="1 2">
    <name type="scientific">Vitis vinifera</name>
    <name type="common">Grape</name>
    <dbReference type="NCBI Taxonomy" id="29760"/>
    <lineage>
        <taxon>Eukaryota</taxon>
        <taxon>Viridiplantae</taxon>
        <taxon>Streptophyta</taxon>
        <taxon>Embryophyta</taxon>
        <taxon>Tracheophyta</taxon>
        <taxon>Spermatophyta</taxon>
        <taxon>Magnoliopsida</taxon>
        <taxon>eudicotyledons</taxon>
        <taxon>Gunneridae</taxon>
        <taxon>Pentapetalae</taxon>
        <taxon>rosids</taxon>
        <taxon>Vitales</taxon>
        <taxon>Vitaceae</taxon>
        <taxon>Viteae</taxon>
        <taxon>Vitis</taxon>
    </lineage>
</organism>
<evidence type="ECO:0000313" key="1">
    <source>
        <dbReference type="EMBL" id="RVW99996.1"/>
    </source>
</evidence>
<protein>
    <submittedName>
        <fullName evidence="1">Uncharacterized protein</fullName>
    </submittedName>
</protein>
<proteinExistence type="predicted"/>
<sequence length="306" mass="33998">MSVEVCDGGYRDRGEASPEMVSLWLSMSFQRGVAGNPEVRDNKKRSSGVLGECRRKKGDVLQMSCKKSLDGELLGPPCRSLGRKALNELDTGERSTCFFSSLPKTSSLSLSQREPSWASKFGLGGKFTLHLGMPLGAPFKSVTIWDGVEKRFRKRLAMWKPDPKEAWVKDVRSGTAKGVEVLALQGCSGWKQRMEFSRQSHFTKFLNFISNEEHLEVVCEAKVSFFAWELLGVWMKPDGRSSRLKDLMWNEEKGPSGKELEVNQVVEAYCLSKGKELSFTSLPKGLSSGFLSILGFSSALFSLASL</sequence>
<accession>A0A438ITF5</accession>
<evidence type="ECO:0000313" key="2">
    <source>
        <dbReference type="Proteomes" id="UP000288805"/>
    </source>
</evidence>